<proteinExistence type="predicted"/>
<dbReference type="Pfam" id="PF02734">
    <property type="entry name" value="Dak2"/>
    <property type="match status" value="1"/>
</dbReference>
<keyword evidence="6" id="KW-1185">Reference proteome</keyword>
<dbReference type="FunFam" id="1.25.40.340:FF:000002">
    <property type="entry name" value="Dihydroxyacetone kinase, L subunit"/>
    <property type="match status" value="1"/>
</dbReference>
<feature type="domain" description="DhaL" evidence="4">
    <location>
        <begin position="6"/>
        <end position="212"/>
    </location>
</feature>
<evidence type="ECO:0000313" key="5">
    <source>
        <dbReference type="EMBL" id="MBB0243310.1"/>
    </source>
</evidence>
<dbReference type="PANTHER" id="PTHR28629">
    <property type="entry name" value="TRIOKINASE/FMN CYCLASE"/>
    <property type="match status" value="1"/>
</dbReference>
<dbReference type="SMART" id="SM01120">
    <property type="entry name" value="Dak2"/>
    <property type="match status" value="1"/>
</dbReference>
<evidence type="ECO:0000256" key="3">
    <source>
        <dbReference type="SAM" id="MobiDB-lite"/>
    </source>
</evidence>
<evidence type="ECO:0000313" key="6">
    <source>
        <dbReference type="Proteomes" id="UP000538929"/>
    </source>
</evidence>
<dbReference type="InterPro" id="IPR004007">
    <property type="entry name" value="DhaL_dom"/>
</dbReference>
<dbReference type="Proteomes" id="UP000538929">
    <property type="component" value="Unassembled WGS sequence"/>
</dbReference>
<organism evidence="5 6">
    <name type="scientific">Streptomyces alkaliphilus</name>
    <dbReference type="NCBI Taxonomy" id="1472722"/>
    <lineage>
        <taxon>Bacteria</taxon>
        <taxon>Bacillati</taxon>
        <taxon>Actinomycetota</taxon>
        <taxon>Actinomycetes</taxon>
        <taxon>Kitasatosporales</taxon>
        <taxon>Streptomycetaceae</taxon>
        <taxon>Streptomyces</taxon>
    </lineage>
</organism>
<evidence type="ECO:0000259" key="4">
    <source>
        <dbReference type="PROSITE" id="PS51480"/>
    </source>
</evidence>
<dbReference type="EMBL" id="VKHT01000062">
    <property type="protein sequence ID" value="MBB0243310.1"/>
    <property type="molecule type" value="Genomic_DNA"/>
</dbReference>
<accession>A0A7W3Y0K5</accession>
<feature type="region of interest" description="Disordered" evidence="3">
    <location>
        <begin position="231"/>
        <end position="254"/>
    </location>
</feature>
<comment type="caution">
    <text evidence="5">The sequence shown here is derived from an EMBL/GenBank/DDBJ whole genome shotgun (WGS) entry which is preliminary data.</text>
</comment>
<dbReference type="InterPro" id="IPR036117">
    <property type="entry name" value="DhaL_dom_sf"/>
</dbReference>
<dbReference type="Gene3D" id="1.25.40.340">
    <property type="match status" value="1"/>
</dbReference>
<evidence type="ECO:0000256" key="2">
    <source>
        <dbReference type="ARBA" id="ARBA00022777"/>
    </source>
</evidence>
<dbReference type="InterPro" id="IPR012737">
    <property type="entry name" value="DhaK_L_YcgS"/>
</dbReference>
<keyword evidence="1" id="KW-0808">Transferase</keyword>
<dbReference type="NCBIfam" id="TIGR02365">
    <property type="entry name" value="dha_L_ycgS"/>
    <property type="match status" value="1"/>
</dbReference>
<dbReference type="RefSeq" id="WP_182605010.1">
    <property type="nucleotide sequence ID" value="NZ_VKHT01000062.1"/>
</dbReference>
<dbReference type="GO" id="GO:0019563">
    <property type="term" value="P:glycerol catabolic process"/>
    <property type="evidence" value="ECO:0007669"/>
    <property type="project" value="TreeGrafter"/>
</dbReference>
<name>A0A7W3Y0K5_9ACTN</name>
<dbReference type="GO" id="GO:0005829">
    <property type="term" value="C:cytosol"/>
    <property type="evidence" value="ECO:0007669"/>
    <property type="project" value="TreeGrafter"/>
</dbReference>
<evidence type="ECO:0000256" key="1">
    <source>
        <dbReference type="ARBA" id="ARBA00022679"/>
    </source>
</evidence>
<reference evidence="6" key="1">
    <citation type="submission" date="2019-10" db="EMBL/GenBank/DDBJ databases">
        <title>Streptomyces sp. nov., a novel actinobacterium isolated from alkaline environment.</title>
        <authorList>
            <person name="Golinska P."/>
        </authorList>
    </citation>
    <scope>NUCLEOTIDE SEQUENCE [LARGE SCALE GENOMIC DNA]</scope>
    <source>
        <strain evidence="6">DSM 42118</strain>
    </source>
</reference>
<feature type="compositionally biased region" description="Gly residues" evidence="3">
    <location>
        <begin position="244"/>
        <end position="254"/>
    </location>
</feature>
<dbReference type="AlphaFoldDB" id="A0A7W3Y0K5"/>
<dbReference type="SUPFAM" id="SSF101473">
    <property type="entry name" value="DhaL-like"/>
    <property type="match status" value="1"/>
</dbReference>
<sequence>MTCDGVFTGRWVRWFAESVSTTEPELTDLDRRVGDGDFGTNLLVGLTTTIRVLDGSPGAPGSPETPPAAGPLEMMAGVFLDEVGGTSGPLFGLVFQELAAAARAAGPVLTGAAVEQGIDAGLAAVRRVGEAEPGDKTMVDALLPAVTAVRRAGPLPADRALALAAGGARRGVSETARLRARRGRAGYLGDRVTGVPDPGAVGVALLFASAAGPVTALSPWWERGVTRAHLPGTRLDGPESGTDTGTGAGVPAGR</sequence>
<gene>
    <name evidence="5" type="primary">dhaL</name>
    <name evidence="5" type="ORF">FNQ90_04085</name>
</gene>
<dbReference type="GO" id="GO:0004371">
    <property type="term" value="F:glycerone kinase activity"/>
    <property type="evidence" value="ECO:0007669"/>
    <property type="project" value="InterPro"/>
</dbReference>
<dbReference type="PANTHER" id="PTHR28629:SF4">
    <property type="entry name" value="TRIOKINASE_FMN CYCLASE"/>
    <property type="match status" value="1"/>
</dbReference>
<keyword evidence="2 5" id="KW-0418">Kinase</keyword>
<dbReference type="PROSITE" id="PS51480">
    <property type="entry name" value="DHAL"/>
    <property type="match status" value="1"/>
</dbReference>
<dbReference type="InterPro" id="IPR050861">
    <property type="entry name" value="Dihydroxyacetone_Kinase"/>
</dbReference>
<protein>
    <submittedName>
        <fullName evidence="5">Dihydroxyacetone kinase subunit L</fullName>
    </submittedName>
</protein>